<organism evidence="1 2">
    <name type="scientific">Microbulbifer taiwanensis</name>
    <dbReference type="NCBI Taxonomy" id="986746"/>
    <lineage>
        <taxon>Bacteria</taxon>
        <taxon>Pseudomonadati</taxon>
        <taxon>Pseudomonadota</taxon>
        <taxon>Gammaproteobacteria</taxon>
        <taxon>Cellvibrionales</taxon>
        <taxon>Microbulbiferaceae</taxon>
        <taxon>Microbulbifer</taxon>
    </lineage>
</organism>
<sequence length="105" mass="11013">MGPGIRAISSVSAGVILLGVVDHHKIDDSEIDLGRQVLHELAAELVIDGIDQHVLPFADEIAVVVGALVGLVLGTVEVTYLPVPLADPVDVVLDVNAHQAVPRMQ</sequence>
<evidence type="ECO:0000313" key="1">
    <source>
        <dbReference type="EMBL" id="MFC6635859.1"/>
    </source>
</evidence>
<name>A0ABW1YWM4_9GAMM</name>
<keyword evidence="2" id="KW-1185">Reference proteome</keyword>
<evidence type="ECO:0000313" key="2">
    <source>
        <dbReference type="Proteomes" id="UP001596425"/>
    </source>
</evidence>
<comment type="caution">
    <text evidence="1">The sequence shown here is derived from an EMBL/GenBank/DDBJ whole genome shotgun (WGS) entry which is preliminary data.</text>
</comment>
<dbReference type="Proteomes" id="UP001596425">
    <property type="component" value="Unassembled WGS sequence"/>
</dbReference>
<accession>A0ABW1YWM4</accession>
<dbReference type="EMBL" id="JBHSVR010000003">
    <property type="protein sequence ID" value="MFC6635859.1"/>
    <property type="molecule type" value="Genomic_DNA"/>
</dbReference>
<gene>
    <name evidence="1" type="ORF">ACFQBM_21560</name>
</gene>
<dbReference type="RefSeq" id="WP_377516706.1">
    <property type="nucleotide sequence ID" value="NZ_JBHSVR010000003.1"/>
</dbReference>
<proteinExistence type="predicted"/>
<protein>
    <submittedName>
        <fullName evidence="1">Uncharacterized protein</fullName>
    </submittedName>
</protein>
<reference evidence="2" key="1">
    <citation type="journal article" date="2019" name="Int. J. Syst. Evol. Microbiol.">
        <title>The Global Catalogue of Microorganisms (GCM) 10K type strain sequencing project: providing services to taxonomists for standard genome sequencing and annotation.</title>
        <authorList>
            <consortium name="The Broad Institute Genomics Platform"/>
            <consortium name="The Broad Institute Genome Sequencing Center for Infectious Disease"/>
            <person name="Wu L."/>
            <person name="Ma J."/>
        </authorList>
    </citation>
    <scope>NUCLEOTIDE SEQUENCE [LARGE SCALE GENOMIC DNA]</scope>
    <source>
        <strain evidence="2">CGMCC 1.13718</strain>
    </source>
</reference>